<dbReference type="HOGENOM" id="CLU_1441608_0_0_1"/>
<sequence length="188" mass="20601">MFSMTQKEEKNVKGFHWWTEECSHSWDKVEADAPKEEANQGAEHSNDADESLTKYQAMKEARTEGNVPEGGTEQSFAATGRLEPATTTPARDREASLRDTPRGEQASRKGDIHVGGAEQTSFTTSGVREGRVETATTATAADQAQALKGILRNAYDLHCSTRQDENEDESVRSFLDLLKDALPANGVL</sequence>
<evidence type="ECO:0000256" key="1">
    <source>
        <dbReference type="SAM" id="MobiDB-lite"/>
    </source>
</evidence>
<reference evidence="3" key="1">
    <citation type="journal article" date="2013" name="Genome Announc.">
        <title>Draft genome sequence of Pseudozyma brasiliensis sp. nov. strain GHG001, a high producer of endo-1,4-xylanase isolated from an insect pest of sugarcane.</title>
        <authorList>
            <person name="Oliveira J.V.D.C."/>
            <person name="dos Santos R.A.C."/>
            <person name="Borges T.A."/>
            <person name="Riano-Pachon D.M."/>
            <person name="Goldman G.H."/>
        </authorList>
    </citation>
    <scope>NUCLEOTIDE SEQUENCE [LARGE SCALE GENOMIC DNA]</scope>
    <source>
        <strain evidence="3">GHG001</strain>
    </source>
</reference>
<dbReference type="EMBL" id="KI545856">
    <property type="protein sequence ID" value="EST08779.1"/>
    <property type="molecule type" value="Genomic_DNA"/>
</dbReference>
<dbReference type="AlphaFoldDB" id="V5F0L9"/>
<protein>
    <submittedName>
        <fullName evidence="2">Uncharacterized protein</fullName>
    </submittedName>
</protein>
<keyword evidence="3" id="KW-1185">Reference proteome</keyword>
<evidence type="ECO:0000313" key="3">
    <source>
        <dbReference type="Proteomes" id="UP000019377"/>
    </source>
</evidence>
<feature type="region of interest" description="Disordered" evidence="1">
    <location>
        <begin position="28"/>
        <end position="136"/>
    </location>
</feature>
<accession>V5F0L9</accession>
<name>V5F0L9_KALBG</name>
<feature type="compositionally biased region" description="Basic and acidic residues" evidence="1">
    <location>
        <begin position="90"/>
        <end position="112"/>
    </location>
</feature>
<proteinExistence type="predicted"/>
<gene>
    <name evidence="2" type="ORF">PSEUBRA_SCAF14g01567</name>
</gene>
<dbReference type="RefSeq" id="XP_016293768.1">
    <property type="nucleotide sequence ID" value="XM_016434753.1"/>
</dbReference>
<dbReference type="GeneID" id="27417360"/>
<feature type="compositionally biased region" description="Basic and acidic residues" evidence="1">
    <location>
        <begin position="28"/>
        <end position="38"/>
    </location>
</feature>
<dbReference type="Proteomes" id="UP000019377">
    <property type="component" value="Unassembled WGS sequence"/>
</dbReference>
<evidence type="ECO:0000313" key="2">
    <source>
        <dbReference type="EMBL" id="EST08779.1"/>
    </source>
</evidence>
<organism evidence="2 3">
    <name type="scientific">Kalmanozyma brasiliensis (strain GHG001)</name>
    <name type="common">Yeast</name>
    <name type="synonym">Pseudozyma brasiliensis</name>
    <dbReference type="NCBI Taxonomy" id="1365824"/>
    <lineage>
        <taxon>Eukaryota</taxon>
        <taxon>Fungi</taxon>
        <taxon>Dikarya</taxon>
        <taxon>Basidiomycota</taxon>
        <taxon>Ustilaginomycotina</taxon>
        <taxon>Ustilaginomycetes</taxon>
        <taxon>Ustilaginales</taxon>
        <taxon>Ustilaginaceae</taxon>
        <taxon>Kalmanozyma</taxon>
    </lineage>
</organism>